<gene>
    <name evidence="10" type="primary">106093237</name>
</gene>
<sequence length="249" mass="28183">MLSNLIVTPQRLVVILDELGQEKISEKFLTKILREQGEDESITMLAPDEPFEKLTCENNNGTKLTETKRYNVVLPNLSDLLVYQKPAEILNGLNKLKKSECIKRSFLWISPNHLACDHAGFLIAACEYMADIVMHLQNEKELTILTRKPGGGVTNNRYAYTKTKTEFMVQAKRGTDSIASQNNGGEGDDKNREQLGTFKIELDEEEMVARNAMKMPYEKAMEAIESNIIYTPDAADDFDDEDPDEDLNI</sequence>
<comment type="similarity">
    <text evidence="4">Belongs to the ELP5 family.</text>
</comment>
<reference evidence="10" key="1">
    <citation type="submission" date="2020-05" db="UniProtKB">
        <authorList>
            <consortium name="EnsemblMetazoa"/>
        </authorList>
    </citation>
    <scope>IDENTIFICATION</scope>
    <source>
        <strain evidence="10">USDA</strain>
    </source>
</reference>
<keyword evidence="8" id="KW-0539">Nucleus</keyword>
<evidence type="ECO:0000313" key="10">
    <source>
        <dbReference type="EnsemblMetazoa" id="SCAU006342-PA"/>
    </source>
</evidence>
<dbReference type="STRING" id="35570.A0A1I8PAM2"/>
<feature type="region of interest" description="Disordered" evidence="9">
    <location>
        <begin position="173"/>
        <end position="193"/>
    </location>
</feature>
<evidence type="ECO:0000256" key="6">
    <source>
        <dbReference type="ARBA" id="ARBA00022490"/>
    </source>
</evidence>
<dbReference type="GO" id="GO:0005634">
    <property type="term" value="C:nucleus"/>
    <property type="evidence" value="ECO:0007669"/>
    <property type="project" value="UniProtKB-SubCell"/>
</dbReference>
<evidence type="ECO:0000256" key="7">
    <source>
        <dbReference type="ARBA" id="ARBA00022694"/>
    </source>
</evidence>
<evidence type="ECO:0000256" key="5">
    <source>
        <dbReference type="ARBA" id="ARBA00020264"/>
    </source>
</evidence>
<accession>A0A1I8PAM2</accession>
<organism evidence="10 11">
    <name type="scientific">Stomoxys calcitrans</name>
    <name type="common">Stable fly</name>
    <name type="synonym">Conops calcitrans</name>
    <dbReference type="NCBI Taxonomy" id="35570"/>
    <lineage>
        <taxon>Eukaryota</taxon>
        <taxon>Metazoa</taxon>
        <taxon>Ecdysozoa</taxon>
        <taxon>Arthropoda</taxon>
        <taxon>Hexapoda</taxon>
        <taxon>Insecta</taxon>
        <taxon>Pterygota</taxon>
        <taxon>Neoptera</taxon>
        <taxon>Endopterygota</taxon>
        <taxon>Diptera</taxon>
        <taxon>Brachycera</taxon>
        <taxon>Muscomorpha</taxon>
        <taxon>Muscoidea</taxon>
        <taxon>Muscidae</taxon>
        <taxon>Stomoxys</taxon>
    </lineage>
</organism>
<evidence type="ECO:0000256" key="1">
    <source>
        <dbReference type="ARBA" id="ARBA00004123"/>
    </source>
</evidence>
<evidence type="ECO:0000256" key="3">
    <source>
        <dbReference type="ARBA" id="ARBA00005043"/>
    </source>
</evidence>
<keyword evidence="6" id="KW-0963">Cytoplasm</keyword>
<dbReference type="Proteomes" id="UP000095300">
    <property type="component" value="Unassembled WGS sequence"/>
</dbReference>
<name>A0A1I8PAM2_STOCA</name>
<evidence type="ECO:0000256" key="2">
    <source>
        <dbReference type="ARBA" id="ARBA00004496"/>
    </source>
</evidence>
<dbReference type="GO" id="GO:0033588">
    <property type="term" value="C:elongator holoenzyme complex"/>
    <property type="evidence" value="ECO:0007669"/>
    <property type="project" value="InterPro"/>
</dbReference>
<comment type="subcellular location">
    <subcellularLocation>
        <location evidence="2">Cytoplasm</location>
    </subcellularLocation>
    <subcellularLocation>
        <location evidence="1">Nucleus</location>
    </subcellularLocation>
</comment>
<proteinExistence type="inferred from homology"/>
<dbReference type="EnsemblMetazoa" id="SCAU006342-RA">
    <property type="protein sequence ID" value="SCAU006342-PA"/>
    <property type="gene ID" value="SCAU006342"/>
</dbReference>
<evidence type="ECO:0000256" key="4">
    <source>
        <dbReference type="ARBA" id="ARBA00009567"/>
    </source>
</evidence>
<keyword evidence="7" id="KW-0819">tRNA processing</keyword>
<keyword evidence="11" id="KW-1185">Reference proteome</keyword>
<dbReference type="VEuPathDB" id="VectorBase:SCAU006342"/>
<evidence type="ECO:0000313" key="11">
    <source>
        <dbReference type="Proteomes" id="UP000095300"/>
    </source>
</evidence>
<dbReference type="OrthoDB" id="166907at2759"/>
<dbReference type="KEGG" id="scac:106093237"/>
<dbReference type="PANTHER" id="PTHR15641">
    <property type="entry name" value="ELONGATOR COMPLEX PROTEIN 5"/>
    <property type="match status" value="1"/>
</dbReference>
<dbReference type="GO" id="GO:0005829">
    <property type="term" value="C:cytosol"/>
    <property type="evidence" value="ECO:0007669"/>
    <property type="project" value="TreeGrafter"/>
</dbReference>
<dbReference type="GO" id="GO:0000049">
    <property type="term" value="F:tRNA binding"/>
    <property type="evidence" value="ECO:0007669"/>
    <property type="project" value="TreeGrafter"/>
</dbReference>
<dbReference type="PANTHER" id="PTHR15641:SF1">
    <property type="entry name" value="ELONGATOR COMPLEX PROTEIN 5"/>
    <property type="match status" value="1"/>
</dbReference>
<dbReference type="GO" id="GO:0002098">
    <property type="term" value="P:tRNA wobble uridine modification"/>
    <property type="evidence" value="ECO:0007669"/>
    <property type="project" value="InterPro"/>
</dbReference>
<comment type="pathway">
    <text evidence="3">tRNA modification; 5-methoxycarbonylmethyl-2-thiouridine-tRNA biosynthesis.</text>
</comment>
<evidence type="ECO:0000256" key="8">
    <source>
        <dbReference type="ARBA" id="ARBA00023242"/>
    </source>
</evidence>
<dbReference type="UniPathway" id="UPA00988"/>
<dbReference type="InterPro" id="IPR019519">
    <property type="entry name" value="Elp5"/>
</dbReference>
<evidence type="ECO:0000256" key="9">
    <source>
        <dbReference type="SAM" id="MobiDB-lite"/>
    </source>
</evidence>
<dbReference type="AlphaFoldDB" id="A0A1I8PAM2"/>
<protein>
    <recommendedName>
        <fullName evidence="5">Elongator complex protein 5</fullName>
    </recommendedName>
</protein>